<protein>
    <submittedName>
        <fullName evidence="5">Protein farnesyltransferase subunit beta</fullName>
    </submittedName>
</protein>
<sequence>MSLPSVKKPITSLVHPKSQNLDEGLNLESFTDDIVANYIYAKHYEDEKFKIDIDSYILLVESIIITADRITDSISRVIEGRIAFGNDSYAASLNLPLCTLHRISSQLACKAAGIEKAHETTMEILNILINYPWEAKAILTLAAFSMDYGDLWHLNHYFKTDPLAKTLATIKRVPELYKHLDTPKYRQVFLSPKCLIYACMQAIKYMKEIKDISKYDMKEITELSSAIRQIPLITYWVIHIIVASRTQISAYSTANQGQSRKYLNELTEKINSILFTLETHLKDIRQRQEEIKLYKWLVDHIENHPSQLSEVISKLIEGKNEATPFIDGSTHRKVRIESSLRRKNVVLVISRLNISEDDIKALREVYDELSREDKYRIVWIPVINPHDREEENRKRYNYVASKMPWYIVQYSTKIAGWRFLEENWQLREDPLVVVLDSMSKVEFTNAIHLIRVWGSEAVPFSHRKIDILLESDWPKSTILKFTRHSRVIDEEKSVIFYGGKDPIWIQRFEDKVIDIKNDPLIRAKGITFDIIRVGKNAMGKDDPTIMSHFWTTQWGFFIIQSQIRGSSASETTEDILRLISYENENGWGVLAVGTLPVLVGRGDLILAVLEDFNKWKQILNLKSFPDSFKDYFNEVASRRHQCDKVVLPAFSGWIPMVVNCPECPRFMETGINFKCCHGRTHIRPWICYWILHSIALLGDSVDAELMHDQGGNRRFVLAPPAISVASILNILDDELVQNVGNYILSCQTFEGGIAGEPGSEAHGGYTFCGLATMILINEVHRLDLRSLVEWVVFRQAGLECGFQGRTNKLVDGCYSFWQGGVCSLLQRLSLDIDEQSVQPDAQEVGSSFDGLSTGAGTSQKVNFNDIGYEFIKKRPSSQPLFNSLALQQYILLCAQYSLSPPTPDDIRQIFNSAVFKTIMRYLLGNNFMFCLLQYRGGRTKRQTWKPKDYYHTCYCLSGLSLCQYSMSMEDSPPVPRAVTGPYSNLLEPIHPLYNVVFERSIEALDFFRGK</sequence>
<dbReference type="Proteomes" id="UP000685013">
    <property type="component" value="Chromosome 8"/>
</dbReference>
<dbReference type="GO" id="GO:0003824">
    <property type="term" value="F:catalytic activity"/>
    <property type="evidence" value="ECO:0007669"/>
    <property type="project" value="InterPro"/>
</dbReference>
<feature type="domain" description="Prenyltransferase alpha-alpha toroid" evidence="2">
    <location>
        <begin position="679"/>
        <end position="700"/>
    </location>
</feature>
<feature type="domain" description="Sieve element occlusion C-terminal" evidence="4">
    <location>
        <begin position="486"/>
        <end position="677"/>
    </location>
</feature>
<dbReference type="InterPro" id="IPR039299">
    <property type="entry name" value="SEOA"/>
</dbReference>
<dbReference type="AlphaFoldDB" id="A0AAV6NB82"/>
<evidence type="ECO:0000259" key="4">
    <source>
        <dbReference type="Pfam" id="PF14577"/>
    </source>
</evidence>
<dbReference type="InterPro" id="IPR027944">
    <property type="entry name" value="SEO_C"/>
</dbReference>
<dbReference type="PANTHER" id="PTHR33232">
    <property type="entry name" value="PROTEIN SIEVE ELEMENT OCCLUSION B-LIKE"/>
    <property type="match status" value="1"/>
</dbReference>
<dbReference type="InterPro" id="IPR001330">
    <property type="entry name" value="Prenyltrans"/>
</dbReference>
<feature type="domain" description="Sieve element occlusion N-terminal" evidence="3">
    <location>
        <begin position="31"/>
        <end position="295"/>
    </location>
</feature>
<dbReference type="Pfam" id="PF00432">
    <property type="entry name" value="Prenyltrans"/>
    <property type="match status" value="3"/>
</dbReference>
<organism evidence="5 6">
    <name type="scientific">Cucurbita argyrosperma subsp. sororia</name>
    <dbReference type="NCBI Taxonomy" id="37648"/>
    <lineage>
        <taxon>Eukaryota</taxon>
        <taxon>Viridiplantae</taxon>
        <taxon>Streptophyta</taxon>
        <taxon>Embryophyta</taxon>
        <taxon>Tracheophyta</taxon>
        <taxon>Spermatophyta</taxon>
        <taxon>Magnoliopsida</taxon>
        <taxon>eudicotyledons</taxon>
        <taxon>Gunneridae</taxon>
        <taxon>Pentapetalae</taxon>
        <taxon>rosids</taxon>
        <taxon>fabids</taxon>
        <taxon>Cucurbitales</taxon>
        <taxon>Cucurbitaceae</taxon>
        <taxon>Cucurbiteae</taxon>
        <taxon>Cucurbita</taxon>
    </lineage>
</organism>
<dbReference type="EMBL" id="JAGKQH010000008">
    <property type="protein sequence ID" value="KAG6594044.1"/>
    <property type="molecule type" value="Genomic_DNA"/>
</dbReference>
<keyword evidence="1" id="KW-0677">Repeat</keyword>
<keyword evidence="6" id="KW-1185">Reference proteome</keyword>
<dbReference type="Pfam" id="PF14577">
    <property type="entry name" value="SEO_C"/>
    <property type="match status" value="1"/>
</dbReference>
<reference evidence="5 6" key="1">
    <citation type="journal article" date="2021" name="Hortic Res">
        <title>The domestication of Cucurbita argyrosperma as revealed by the genome of its wild relative.</title>
        <authorList>
            <person name="Barrera-Redondo J."/>
            <person name="Sanchez-de la Vega G."/>
            <person name="Aguirre-Liguori J.A."/>
            <person name="Castellanos-Morales G."/>
            <person name="Gutierrez-Guerrero Y.T."/>
            <person name="Aguirre-Dugua X."/>
            <person name="Aguirre-Planter E."/>
            <person name="Tenaillon M.I."/>
            <person name="Lira-Saade R."/>
            <person name="Eguiarte L.E."/>
        </authorList>
    </citation>
    <scope>NUCLEOTIDE SEQUENCE [LARGE SCALE GENOMIC DNA]</scope>
    <source>
        <strain evidence="5">JBR-2021</strain>
    </source>
</reference>
<evidence type="ECO:0000259" key="3">
    <source>
        <dbReference type="Pfam" id="PF14576"/>
    </source>
</evidence>
<feature type="domain" description="Prenyltransferase alpha-alpha toroid" evidence="2">
    <location>
        <begin position="927"/>
        <end position="995"/>
    </location>
</feature>
<name>A0AAV6NB82_9ROSI</name>
<evidence type="ECO:0000259" key="2">
    <source>
        <dbReference type="Pfam" id="PF00432"/>
    </source>
</evidence>
<evidence type="ECO:0000256" key="1">
    <source>
        <dbReference type="ARBA" id="ARBA00022737"/>
    </source>
</evidence>
<dbReference type="GO" id="GO:0010088">
    <property type="term" value="P:phloem development"/>
    <property type="evidence" value="ECO:0007669"/>
    <property type="project" value="InterPro"/>
</dbReference>
<feature type="domain" description="Prenyltransferase alpha-alpha toroid" evidence="2">
    <location>
        <begin position="721"/>
        <end position="896"/>
    </location>
</feature>
<feature type="non-terminal residue" evidence="5">
    <location>
        <position position="1"/>
    </location>
</feature>
<gene>
    <name evidence="5" type="primary">FTB</name>
    <name evidence="5" type="ORF">SDJN03_13520</name>
</gene>
<accession>A0AAV6NB82</accession>
<dbReference type="InterPro" id="IPR027942">
    <property type="entry name" value="SEO_N"/>
</dbReference>
<dbReference type="Pfam" id="PF14576">
    <property type="entry name" value="SEO_N"/>
    <property type="match status" value="1"/>
</dbReference>
<evidence type="ECO:0000313" key="6">
    <source>
        <dbReference type="Proteomes" id="UP000685013"/>
    </source>
</evidence>
<proteinExistence type="predicted"/>
<evidence type="ECO:0000313" key="5">
    <source>
        <dbReference type="EMBL" id="KAG6594044.1"/>
    </source>
</evidence>
<dbReference type="PANTHER" id="PTHR33232:SF18">
    <property type="entry name" value="PROTEIN SIEVE ELEMENT OCCLUSION B-LIKE"/>
    <property type="match status" value="1"/>
</dbReference>
<comment type="caution">
    <text evidence="5">The sequence shown here is derived from an EMBL/GenBank/DDBJ whole genome shotgun (WGS) entry which is preliminary data.</text>
</comment>